<dbReference type="Gene3D" id="2.40.160.50">
    <property type="entry name" value="membrane protein fhac: a member of the omp85/tpsb transporter family"/>
    <property type="match status" value="1"/>
</dbReference>
<sequence>MNFERLNVIVNTGLIITAFIFLVIAGSQKAVAQSGQSQGYQVLPAPDVWYNSVDGVRVGVRLRGETPGTFGDGPHRVNAGIWLGTRFPDHPVSYYFSLTEPIPRLSDFGSEANVNVKTSYRTGFQSHGITFNKRWQAGFDELNYTEMSIGMGAEQRFEQAYLLYPQLWQDQWLYPVRASLLRTSANRPGRYLFSWTVHANFIGDHPDFFRTEVALHQRVPLSESFTFFGRLYTGLATEETAPEYLFSRSMHSARRWVDRGLTRARGTIPPAWMESGNIQIAGGANLRGYLYQDIQMLNGNTAPLYTSLSSVNMELDYPNPLGRAFRKIPIAGEFIDFRSYLFFDSGTSAGLTSIEESGILADAGPGFLFSINIPDYLGKSRGLMIRYDLPVWVSHPGSENHFKFRHLIGIGAIISL</sequence>
<dbReference type="RefSeq" id="WP_139240269.1">
    <property type="nucleotide sequence ID" value="NZ_FQUS01000009.1"/>
</dbReference>
<organism evidence="1 2">
    <name type="scientific">Fodinibius roseus</name>
    <dbReference type="NCBI Taxonomy" id="1194090"/>
    <lineage>
        <taxon>Bacteria</taxon>
        <taxon>Pseudomonadati</taxon>
        <taxon>Balneolota</taxon>
        <taxon>Balneolia</taxon>
        <taxon>Balneolales</taxon>
        <taxon>Balneolaceae</taxon>
        <taxon>Fodinibius</taxon>
    </lineage>
</organism>
<dbReference type="AlphaFoldDB" id="A0A1M5CCA1"/>
<accession>A0A1M5CCA1</accession>
<dbReference type="OrthoDB" id="1523548at2"/>
<evidence type="ECO:0000313" key="2">
    <source>
        <dbReference type="Proteomes" id="UP000184041"/>
    </source>
</evidence>
<reference evidence="1 2" key="1">
    <citation type="submission" date="2016-11" db="EMBL/GenBank/DDBJ databases">
        <authorList>
            <person name="Jaros S."/>
            <person name="Januszkiewicz K."/>
            <person name="Wedrychowicz H."/>
        </authorList>
    </citation>
    <scope>NUCLEOTIDE SEQUENCE [LARGE SCALE GENOMIC DNA]</scope>
    <source>
        <strain evidence="1 2">DSM 21986</strain>
    </source>
</reference>
<gene>
    <name evidence="1" type="ORF">SAMN05443144_109178</name>
</gene>
<dbReference type="Proteomes" id="UP000184041">
    <property type="component" value="Unassembled WGS sequence"/>
</dbReference>
<proteinExistence type="predicted"/>
<evidence type="ECO:0008006" key="3">
    <source>
        <dbReference type="Google" id="ProtNLM"/>
    </source>
</evidence>
<keyword evidence="2" id="KW-1185">Reference proteome</keyword>
<dbReference type="EMBL" id="FQUS01000009">
    <property type="protein sequence ID" value="SHF52306.1"/>
    <property type="molecule type" value="Genomic_DNA"/>
</dbReference>
<protein>
    <recommendedName>
        <fullName evidence="3">Surface antigen</fullName>
    </recommendedName>
</protein>
<dbReference type="STRING" id="1194090.SAMN05443144_109178"/>
<evidence type="ECO:0000313" key="1">
    <source>
        <dbReference type="EMBL" id="SHF52306.1"/>
    </source>
</evidence>
<name>A0A1M5CCA1_9BACT</name>